<accession>C5KN61</accession>
<name>C5KN61_PERM5</name>
<gene>
    <name evidence="2" type="ORF">Pmar_PMAR020878</name>
</gene>
<protein>
    <submittedName>
        <fullName evidence="2">Uncharacterized protein</fullName>
    </submittedName>
</protein>
<proteinExistence type="predicted"/>
<evidence type="ECO:0000313" key="2">
    <source>
        <dbReference type="EMBL" id="EER14095.1"/>
    </source>
</evidence>
<organism evidence="3">
    <name type="scientific">Perkinsus marinus (strain ATCC 50983 / TXsc)</name>
    <dbReference type="NCBI Taxonomy" id="423536"/>
    <lineage>
        <taxon>Eukaryota</taxon>
        <taxon>Sar</taxon>
        <taxon>Alveolata</taxon>
        <taxon>Perkinsozoa</taxon>
        <taxon>Perkinsea</taxon>
        <taxon>Perkinsida</taxon>
        <taxon>Perkinsidae</taxon>
        <taxon>Perkinsus</taxon>
    </lineage>
</organism>
<keyword evidence="3" id="KW-1185">Reference proteome</keyword>
<evidence type="ECO:0000313" key="3">
    <source>
        <dbReference type="Proteomes" id="UP000007800"/>
    </source>
</evidence>
<dbReference type="GeneID" id="9059967"/>
<feature type="region of interest" description="Disordered" evidence="1">
    <location>
        <begin position="24"/>
        <end position="47"/>
    </location>
</feature>
<dbReference type="InParanoid" id="C5KN61"/>
<dbReference type="AlphaFoldDB" id="C5KN61"/>
<sequence>MATIGNADDEHNFVKEWSKWAENNTKKGRVSSLSSDGQHSGGGVEEQSLCPICIDEMQKEEEILRYQPHSINRMSKGKIEVTAARNHPEATVTYA</sequence>
<reference evidence="2 3" key="1">
    <citation type="submission" date="2008-07" db="EMBL/GenBank/DDBJ databases">
        <authorList>
            <person name="El-Sayed N."/>
            <person name="Caler E."/>
            <person name="Inman J."/>
            <person name="Amedeo P."/>
            <person name="Hass B."/>
            <person name="Wortman J."/>
        </authorList>
    </citation>
    <scope>NUCLEOTIDE SEQUENCE [LARGE SCALE GENOMIC DNA]</scope>
    <source>
        <strain evidence="3">ATCC 50983 / TXsc</strain>
    </source>
</reference>
<dbReference type="RefSeq" id="XP_002782300.1">
    <property type="nucleotide sequence ID" value="XM_002782254.1"/>
</dbReference>
<dbReference type="Proteomes" id="UP000007800">
    <property type="component" value="Unassembled WGS sequence"/>
</dbReference>
<dbReference type="EMBL" id="GG674563">
    <property type="protein sequence ID" value="EER14095.1"/>
    <property type="molecule type" value="Genomic_DNA"/>
</dbReference>
<evidence type="ECO:0000256" key="1">
    <source>
        <dbReference type="SAM" id="MobiDB-lite"/>
    </source>
</evidence>